<dbReference type="AlphaFoldDB" id="A0A3B0X1N0"/>
<evidence type="ECO:0000313" key="2">
    <source>
        <dbReference type="EMBL" id="VAW57432.1"/>
    </source>
</evidence>
<dbReference type="NCBIfam" id="TIGR03370">
    <property type="entry name" value="VPLPA-CTERM"/>
    <property type="match status" value="1"/>
</dbReference>
<name>A0A3B0X1N0_9ZZZZ</name>
<feature type="transmembrane region" description="Helical" evidence="1">
    <location>
        <begin position="20"/>
        <end position="42"/>
    </location>
</feature>
<dbReference type="InterPro" id="IPR022472">
    <property type="entry name" value="VPLPA-CTERM"/>
</dbReference>
<dbReference type="EMBL" id="UOFF01000389">
    <property type="protein sequence ID" value="VAW57432.1"/>
    <property type="molecule type" value="Genomic_DNA"/>
</dbReference>
<protein>
    <recommendedName>
        <fullName evidence="3">VPLPA-CTERM sorting domain-containing protein</fullName>
    </recommendedName>
</protein>
<proteinExistence type="predicted"/>
<feature type="non-terminal residue" evidence="2">
    <location>
        <position position="1"/>
    </location>
</feature>
<sequence>TEQHLGQGFSTQFATAASTAVVPIPAAIWLFGSGMLGLLTFARRRK</sequence>
<reference evidence="2" key="1">
    <citation type="submission" date="2018-06" db="EMBL/GenBank/DDBJ databases">
        <authorList>
            <person name="Zhirakovskaya E."/>
        </authorList>
    </citation>
    <scope>NUCLEOTIDE SEQUENCE</scope>
</reference>
<evidence type="ECO:0008006" key="3">
    <source>
        <dbReference type="Google" id="ProtNLM"/>
    </source>
</evidence>
<keyword evidence="1" id="KW-1133">Transmembrane helix</keyword>
<gene>
    <name evidence="2" type="ORF">MNBD_GAMMA07-2333</name>
</gene>
<organism evidence="2">
    <name type="scientific">hydrothermal vent metagenome</name>
    <dbReference type="NCBI Taxonomy" id="652676"/>
    <lineage>
        <taxon>unclassified sequences</taxon>
        <taxon>metagenomes</taxon>
        <taxon>ecological metagenomes</taxon>
    </lineage>
</organism>
<accession>A0A3B0X1N0</accession>
<evidence type="ECO:0000256" key="1">
    <source>
        <dbReference type="SAM" id="Phobius"/>
    </source>
</evidence>
<keyword evidence="1" id="KW-0472">Membrane</keyword>
<keyword evidence="1" id="KW-0812">Transmembrane</keyword>